<feature type="non-terminal residue" evidence="2">
    <location>
        <position position="1"/>
    </location>
</feature>
<reference evidence="2 3" key="1">
    <citation type="submission" date="2021-06" db="EMBL/GenBank/DDBJ databases">
        <title>Caerostris extrusa draft genome.</title>
        <authorList>
            <person name="Kono N."/>
            <person name="Arakawa K."/>
        </authorList>
    </citation>
    <scope>NUCLEOTIDE SEQUENCE [LARGE SCALE GENOMIC DNA]</scope>
</reference>
<dbReference type="InterPro" id="IPR004871">
    <property type="entry name" value="RSE1/DDB1/CPSF1_C"/>
</dbReference>
<protein>
    <submittedName>
        <fullName evidence="2">DNA damage-binding protein 1</fullName>
    </submittedName>
</protein>
<organism evidence="2 3">
    <name type="scientific">Caerostris extrusa</name>
    <name type="common">Bark spider</name>
    <name type="synonym">Caerostris bankana</name>
    <dbReference type="NCBI Taxonomy" id="172846"/>
    <lineage>
        <taxon>Eukaryota</taxon>
        <taxon>Metazoa</taxon>
        <taxon>Ecdysozoa</taxon>
        <taxon>Arthropoda</taxon>
        <taxon>Chelicerata</taxon>
        <taxon>Arachnida</taxon>
        <taxon>Araneae</taxon>
        <taxon>Araneomorphae</taxon>
        <taxon>Entelegynae</taxon>
        <taxon>Araneoidea</taxon>
        <taxon>Araneidae</taxon>
        <taxon>Caerostris</taxon>
    </lineage>
</organism>
<dbReference type="Pfam" id="PF03178">
    <property type="entry name" value="CPSF_A"/>
    <property type="match status" value="1"/>
</dbReference>
<comment type="caution">
    <text evidence="2">The sequence shown here is derived from an EMBL/GenBank/DDBJ whole genome shotgun (WGS) entry which is preliminary data.</text>
</comment>
<dbReference type="InterPro" id="IPR050358">
    <property type="entry name" value="RSE1/DDB1/CFT1"/>
</dbReference>
<gene>
    <name evidence="2" type="primary">DDB1</name>
    <name evidence="2" type="ORF">CEXT_787941</name>
</gene>
<dbReference type="GO" id="GO:0005634">
    <property type="term" value="C:nucleus"/>
    <property type="evidence" value="ECO:0007669"/>
    <property type="project" value="InterPro"/>
</dbReference>
<name>A0AAV4N5Y0_CAEEX</name>
<evidence type="ECO:0000313" key="3">
    <source>
        <dbReference type="Proteomes" id="UP001054945"/>
    </source>
</evidence>
<dbReference type="GO" id="GO:0003676">
    <property type="term" value="F:nucleic acid binding"/>
    <property type="evidence" value="ECO:0007669"/>
    <property type="project" value="InterPro"/>
</dbReference>
<evidence type="ECO:0000259" key="1">
    <source>
        <dbReference type="Pfam" id="PF03178"/>
    </source>
</evidence>
<dbReference type="Gene3D" id="1.10.150.910">
    <property type="match status" value="1"/>
</dbReference>
<dbReference type="EMBL" id="BPLR01002913">
    <property type="protein sequence ID" value="GIX79235.1"/>
    <property type="molecule type" value="Genomic_DNA"/>
</dbReference>
<dbReference type="Gene3D" id="2.130.10.10">
    <property type="entry name" value="YVTN repeat-like/Quinoprotein amine dehydrogenase"/>
    <property type="match status" value="1"/>
</dbReference>
<dbReference type="Proteomes" id="UP001054945">
    <property type="component" value="Unassembled WGS sequence"/>
</dbReference>
<keyword evidence="3" id="KW-1185">Reference proteome</keyword>
<dbReference type="AlphaFoldDB" id="A0AAV4N5Y0"/>
<feature type="domain" description="RSE1/DDB1/CPSF1 C-terminal" evidence="1">
    <location>
        <begin position="1"/>
        <end position="155"/>
    </location>
</feature>
<accession>A0AAV4N5Y0</accession>
<dbReference type="InterPro" id="IPR015943">
    <property type="entry name" value="WD40/YVTN_repeat-like_dom_sf"/>
</dbReference>
<proteinExistence type="predicted"/>
<dbReference type="PANTHER" id="PTHR10644">
    <property type="entry name" value="DNA REPAIR/RNA PROCESSING CPSF FAMILY"/>
    <property type="match status" value="1"/>
</dbReference>
<sequence>IARDHHPNWMAAVEILDDDTVIGAENSYNLFVCMKDSAAATDEDRQHLQECGHFHVAEMINVFRHGSLVMQHPGEMTTPTQGSVLYGTVNGCIGLVTQLPEEYYTFLCEVQNKLSEVIKSVGKISHSFFELFQTERKFDPSNGFIDGDLIESYLDLSREQMEAVIDGILYDDGTGVKRPATVDDLVKIVEELTRIH</sequence>
<evidence type="ECO:0000313" key="2">
    <source>
        <dbReference type="EMBL" id="GIX79235.1"/>
    </source>
</evidence>